<keyword evidence="3" id="KW-1185">Reference proteome</keyword>
<accession>A0A0M2STR9</accession>
<dbReference type="RefSeq" id="WP_046525446.1">
    <property type="nucleotide sequence ID" value="NZ_LAYY01000032.1"/>
</dbReference>
<dbReference type="PATRIC" id="fig|1408103.3.peg.4320"/>
<organism evidence="2 3">
    <name type="scientific">Mesobacillus campisalis</name>
    <dbReference type="NCBI Taxonomy" id="1408103"/>
    <lineage>
        <taxon>Bacteria</taxon>
        <taxon>Bacillati</taxon>
        <taxon>Bacillota</taxon>
        <taxon>Bacilli</taxon>
        <taxon>Bacillales</taxon>
        <taxon>Bacillaceae</taxon>
        <taxon>Mesobacillus</taxon>
    </lineage>
</organism>
<gene>
    <name evidence="2" type="ORF">WQ57_19515</name>
</gene>
<dbReference type="OrthoDB" id="2895204at2"/>
<proteinExistence type="predicted"/>
<evidence type="ECO:0000313" key="2">
    <source>
        <dbReference type="EMBL" id="KKK36372.1"/>
    </source>
</evidence>
<dbReference type="EMBL" id="LAYY01000032">
    <property type="protein sequence ID" value="KKK36372.1"/>
    <property type="molecule type" value="Genomic_DNA"/>
</dbReference>
<evidence type="ECO:0000313" key="3">
    <source>
        <dbReference type="Proteomes" id="UP000034166"/>
    </source>
</evidence>
<feature type="compositionally biased region" description="Gly residues" evidence="1">
    <location>
        <begin position="7"/>
        <end position="16"/>
    </location>
</feature>
<dbReference type="AlphaFoldDB" id="A0A0M2STR9"/>
<evidence type="ECO:0000256" key="1">
    <source>
        <dbReference type="SAM" id="MobiDB-lite"/>
    </source>
</evidence>
<name>A0A0M2STR9_9BACI</name>
<dbReference type="Proteomes" id="UP000034166">
    <property type="component" value="Unassembled WGS sequence"/>
</dbReference>
<feature type="region of interest" description="Disordered" evidence="1">
    <location>
        <begin position="1"/>
        <end position="59"/>
    </location>
</feature>
<sequence length="59" mass="6522">MTKQSGYGAGMNGESGSGYSRKPNYNEEMSMEQLAKKALEETIRDGGAFARENPDQFKQ</sequence>
<comment type="caution">
    <text evidence="2">The sequence shown here is derived from an EMBL/GenBank/DDBJ whole genome shotgun (WGS) entry which is preliminary data.</text>
</comment>
<reference evidence="2 3" key="1">
    <citation type="submission" date="2015-04" db="EMBL/GenBank/DDBJ databases">
        <title>Taxonomic description and genome sequence of Bacillus campisalis sp. nov., a novel member of the genus Bacillus isolated from solar saltern.</title>
        <authorList>
            <person name="Mathan Kumar R."/>
            <person name="Kaur G."/>
            <person name="Kumar A."/>
            <person name="Singh N.K."/>
            <person name="Kaur N."/>
            <person name="Kumar N."/>
            <person name="Mayilraj S."/>
        </authorList>
    </citation>
    <scope>NUCLEOTIDE SEQUENCE [LARGE SCALE GENOMIC DNA]</scope>
    <source>
        <strain evidence="2 3">SA2-6</strain>
    </source>
</reference>
<protein>
    <submittedName>
        <fullName evidence="2">Uncharacterized protein</fullName>
    </submittedName>
</protein>
<feature type="compositionally biased region" description="Basic and acidic residues" evidence="1">
    <location>
        <begin position="34"/>
        <end position="44"/>
    </location>
</feature>